<gene>
    <name evidence="1" type="ORF">WMG39_23080</name>
</gene>
<keyword evidence="2" id="KW-1185">Reference proteome</keyword>
<accession>A0ABU8YTM9</accession>
<proteinExistence type="predicted"/>
<organism evidence="1 2">
    <name type="scientific">Microcoleus anatoxicus PTRS2</name>
    <dbReference type="NCBI Taxonomy" id="2705321"/>
    <lineage>
        <taxon>Bacteria</taxon>
        <taxon>Bacillati</taxon>
        <taxon>Cyanobacteriota</taxon>
        <taxon>Cyanophyceae</taxon>
        <taxon>Oscillatoriophycideae</taxon>
        <taxon>Oscillatoriales</taxon>
        <taxon>Microcoleaceae</taxon>
        <taxon>Microcoleus</taxon>
        <taxon>Microcoleus anatoxicus</taxon>
    </lineage>
</organism>
<protein>
    <submittedName>
        <fullName evidence="1">Uncharacterized protein</fullName>
    </submittedName>
</protein>
<evidence type="ECO:0000313" key="1">
    <source>
        <dbReference type="EMBL" id="MEK0187708.1"/>
    </source>
</evidence>
<dbReference type="Proteomes" id="UP001384579">
    <property type="component" value="Unassembled WGS sequence"/>
</dbReference>
<reference evidence="1 2" key="1">
    <citation type="journal article" date="2020" name="Harmful Algae">
        <title>Molecular and morphological characterization of a novel dihydroanatoxin-a producing Microcoleus species (cyanobacteria) from the Russian River, California, USA.</title>
        <authorList>
            <person name="Conklin K.Y."/>
            <person name="Stancheva R."/>
            <person name="Otten T.G."/>
            <person name="Fadness R."/>
            <person name="Boyer G.L."/>
            <person name="Read B."/>
            <person name="Zhang X."/>
            <person name="Sheath R.G."/>
        </authorList>
    </citation>
    <scope>NUCLEOTIDE SEQUENCE [LARGE SCALE GENOMIC DNA]</scope>
    <source>
        <strain evidence="1 2">PTRS2</strain>
    </source>
</reference>
<evidence type="ECO:0000313" key="2">
    <source>
        <dbReference type="Proteomes" id="UP001384579"/>
    </source>
</evidence>
<sequence>MRTESFKVLQTFGLESFSYKMLVQSKSGNRYIVLYSDSLGLDVGQEILVDFNDYDDWRTVDNPKNGKKSSISKVSKVN</sequence>
<name>A0ABU8YTM9_9CYAN</name>
<dbReference type="RefSeq" id="WP_340541878.1">
    <property type="nucleotide sequence ID" value="NZ_JBBLXS010000416.1"/>
</dbReference>
<dbReference type="EMBL" id="JBBLXS010000416">
    <property type="protein sequence ID" value="MEK0187708.1"/>
    <property type="molecule type" value="Genomic_DNA"/>
</dbReference>
<comment type="caution">
    <text evidence="1">The sequence shown here is derived from an EMBL/GenBank/DDBJ whole genome shotgun (WGS) entry which is preliminary data.</text>
</comment>